<accession>A0A5B8Y9V8</accession>
<dbReference type="GO" id="GO:0005829">
    <property type="term" value="C:cytosol"/>
    <property type="evidence" value="ECO:0007669"/>
    <property type="project" value="InterPro"/>
</dbReference>
<dbReference type="GO" id="GO:0005524">
    <property type="term" value="F:ATP binding"/>
    <property type="evidence" value="ECO:0007669"/>
    <property type="project" value="UniProtKB-KW"/>
</dbReference>
<dbReference type="InterPro" id="IPR005935">
    <property type="entry name" value="Mev_decarb"/>
</dbReference>
<dbReference type="PIRSF" id="PIRSF015950">
    <property type="entry name" value="Mev_P_decrbx"/>
    <property type="match status" value="1"/>
</dbReference>
<dbReference type="NCBIfam" id="TIGR01240">
    <property type="entry name" value="mevDPdecarb"/>
    <property type="match status" value="1"/>
</dbReference>
<dbReference type="SUPFAM" id="SSF55060">
    <property type="entry name" value="GHMP Kinase, C-terminal domain"/>
    <property type="match status" value="1"/>
</dbReference>
<keyword evidence="3" id="KW-0444">Lipid biosynthesis</keyword>
<evidence type="ECO:0000259" key="8">
    <source>
        <dbReference type="Pfam" id="PF18376"/>
    </source>
</evidence>
<evidence type="ECO:0000256" key="2">
    <source>
        <dbReference type="ARBA" id="ARBA00012296"/>
    </source>
</evidence>
<dbReference type="InterPro" id="IPR014721">
    <property type="entry name" value="Ribsml_uS5_D2-typ_fold_subgr"/>
</dbReference>
<gene>
    <name evidence="10" type="primary">mvaD</name>
    <name evidence="10" type="ORF">FIV42_21700</name>
</gene>
<dbReference type="Gene3D" id="3.30.230.10">
    <property type="match status" value="1"/>
</dbReference>
<evidence type="ECO:0000256" key="7">
    <source>
        <dbReference type="ARBA" id="ARBA00023239"/>
    </source>
</evidence>
<dbReference type="OrthoDB" id="5498344at2"/>
<feature type="domain" description="Diphosphomevalonate decarboxylase-like N-terminal" evidence="9">
    <location>
        <begin position="7"/>
        <end position="165"/>
    </location>
</feature>
<feature type="domain" description="Mvd1 C-terminal" evidence="8">
    <location>
        <begin position="178"/>
        <end position="298"/>
    </location>
</feature>
<keyword evidence="4" id="KW-0547">Nucleotide-binding</keyword>
<name>A0A4Y6PY55_PERCE</name>
<evidence type="ECO:0000313" key="11">
    <source>
        <dbReference type="Proteomes" id="UP000315995"/>
    </source>
</evidence>
<proteinExistence type="inferred from homology"/>
<dbReference type="EMBL" id="CP041186">
    <property type="protein sequence ID" value="QDG53262.1"/>
    <property type="molecule type" value="Genomic_DNA"/>
</dbReference>
<dbReference type="InterPro" id="IPR029765">
    <property type="entry name" value="Mev_diP_decarb"/>
</dbReference>
<dbReference type="PANTHER" id="PTHR10977:SF3">
    <property type="entry name" value="DIPHOSPHOMEVALONATE DECARBOXYLASE"/>
    <property type="match status" value="1"/>
</dbReference>
<accession>A0A4Y6PY55</accession>
<dbReference type="GO" id="GO:0004163">
    <property type="term" value="F:diphosphomevalonate decarboxylase activity"/>
    <property type="evidence" value="ECO:0007669"/>
    <property type="project" value="UniProtKB-EC"/>
</dbReference>
<dbReference type="GO" id="GO:0019287">
    <property type="term" value="P:isopentenyl diphosphate biosynthetic process, mevalonate pathway"/>
    <property type="evidence" value="ECO:0007669"/>
    <property type="project" value="InterPro"/>
</dbReference>
<dbReference type="PANTHER" id="PTHR10977">
    <property type="entry name" value="DIPHOSPHOMEVALONATE DECARBOXYLASE"/>
    <property type="match status" value="1"/>
</dbReference>
<dbReference type="RefSeq" id="WP_141199723.1">
    <property type="nucleotide sequence ID" value="NZ_CP041186.1"/>
</dbReference>
<dbReference type="FunFam" id="3.30.230.10:FF:000072">
    <property type="entry name" value="Diphosphomevalonate decarboxylase"/>
    <property type="match status" value="1"/>
</dbReference>
<evidence type="ECO:0000313" key="10">
    <source>
        <dbReference type="EMBL" id="QDG53262.1"/>
    </source>
</evidence>
<organism evidence="10 11">
    <name type="scientific">Persicimonas caeni</name>
    <dbReference type="NCBI Taxonomy" id="2292766"/>
    <lineage>
        <taxon>Bacteria</taxon>
        <taxon>Deltaproteobacteria</taxon>
        <taxon>Bradymonadales</taxon>
        <taxon>Bradymonadaceae</taxon>
        <taxon>Persicimonas</taxon>
    </lineage>
</organism>
<keyword evidence="11" id="KW-1185">Reference proteome</keyword>
<evidence type="ECO:0000256" key="1">
    <source>
        <dbReference type="ARBA" id="ARBA00008831"/>
    </source>
</evidence>
<dbReference type="InterPro" id="IPR041431">
    <property type="entry name" value="Mvd1_C"/>
</dbReference>
<dbReference type="InterPro" id="IPR020568">
    <property type="entry name" value="Ribosomal_Su5_D2-typ_SF"/>
</dbReference>
<keyword evidence="5" id="KW-0067">ATP-binding</keyword>
<dbReference type="Pfam" id="PF18376">
    <property type="entry name" value="MDD_C"/>
    <property type="match status" value="1"/>
</dbReference>
<dbReference type="EC" id="4.1.1.33" evidence="2"/>
<evidence type="ECO:0000256" key="4">
    <source>
        <dbReference type="ARBA" id="ARBA00022741"/>
    </source>
</evidence>
<evidence type="ECO:0000256" key="3">
    <source>
        <dbReference type="ARBA" id="ARBA00022516"/>
    </source>
</evidence>
<keyword evidence="7 10" id="KW-0456">Lyase</keyword>
<dbReference type="SUPFAM" id="SSF54211">
    <property type="entry name" value="Ribosomal protein S5 domain 2-like"/>
    <property type="match status" value="1"/>
</dbReference>
<dbReference type="Gene3D" id="3.30.70.890">
    <property type="entry name" value="GHMP kinase, C-terminal domain"/>
    <property type="match status" value="1"/>
</dbReference>
<evidence type="ECO:0000256" key="5">
    <source>
        <dbReference type="ARBA" id="ARBA00022840"/>
    </source>
</evidence>
<reference evidence="10 11" key="1">
    <citation type="submission" date="2019-06" db="EMBL/GenBank/DDBJ databases">
        <title>Persicimonas caeni gen. nov., sp. nov., a predatory bacterium isolated from solar saltern.</title>
        <authorList>
            <person name="Wang S."/>
        </authorList>
    </citation>
    <scope>NUCLEOTIDE SEQUENCE [LARGE SCALE GENOMIC DNA]</scope>
    <source>
        <strain evidence="10 11">YN101</strain>
    </source>
</reference>
<evidence type="ECO:0000256" key="6">
    <source>
        <dbReference type="ARBA" id="ARBA00023098"/>
    </source>
</evidence>
<dbReference type="InterPro" id="IPR036554">
    <property type="entry name" value="GHMP_kinase_C_sf"/>
</dbReference>
<evidence type="ECO:0000259" key="9">
    <source>
        <dbReference type="Pfam" id="PF22700"/>
    </source>
</evidence>
<sequence length="329" mass="35493">MKATAIAHPNIALVKYWGKRNIEYNLPAAGSVSLTLGGLETRTTVSFDGGIDADVVELNDNLVDQGPKYDRVAHFLDLVRNRAGIREHARVVSHNDFPTGAGLASSASGFAALAVAATHAAGLDLSDSELSALARRGSGSAARSIFGGFAEMRAGTREDGQDAYAEPICGADHWDLRCVIAVTAHGEKDISSTEGMTRTHQTSPYYDQWVDSVSLDVEWARAAIEQRDFDELARIAEASCLRMHASAMAAEPGIIYWNGTTVDLIHRVRKARKEGLPVFFTIDAGPQVKVFCPAESQTDCELLLRDTDGVRDVLVTHPGEGARLIEETD</sequence>
<dbReference type="Proteomes" id="UP000315995">
    <property type="component" value="Chromosome"/>
</dbReference>
<dbReference type="Pfam" id="PF22700">
    <property type="entry name" value="MVD-like_N"/>
    <property type="match status" value="1"/>
</dbReference>
<protein>
    <recommendedName>
        <fullName evidence="2">diphosphomevalonate decarboxylase</fullName>
        <ecNumber evidence="2">4.1.1.33</ecNumber>
    </recommendedName>
</protein>
<keyword evidence="6" id="KW-0443">Lipid metabolism</keyword>
<dbReference type="AlphaFoldDB" id="A0A4Y6PY55"/>
<dbReference type="InterPro" id="IPR053859">
    <property type="entry name" value="MVD-like_N"/>
</dbReference>
<comment type="similarity">
    <text evidence="1">Belongs to the diphosphomevalonate decarboxylase family.</text>
</comment>